<feature type="region of interest" description="Disordered" evidence="1">
    <location>
        <begin position="1"/>
        <end position="35"/>
    </location>
</feature>
<proteinExistence type="predicted"/>
<organism evidence="2 3">
    <name type="scientific">Pleurodeles waltl</name>
    <name type="common">Iberian ribbed newt</name>
    <dbReference type="NCBI Taxonomy" id="8319"/>
    <lineage>
        <taxon>Eukaryota</taxon>
        <taxon>Metazoa</taxon>
        <taxon>Chordata</taxon>
        <taxon>Craniata</taxon>
        <taxon>Vertebrata</taxon>
        <taxon>Euteleostomi</taxon>
        <taxon>Amphibia</taxon>
        <taxon>Batrachia</taxon>
        <taxon>Caudata</taxon>
        <taxon>Salamandroidea</taxon>
        <taxon>Salamandridae</taxon>
        <taxon>Pleurodelinae</taxon>
        <taxon>Pleurodeles</taxon>
    </lineage>
</organism>
<evidence type="ECO:0000313" key="2">
    <source>
        <dbReference type="EMBL" id="KAJ1139881.1"/>
    </source>
</evidence>
<evidence type="ECO:0000256" key="1">
    <source>
        <dbReference type="SAM" id="MobiDB-lite"/>
    </source>
</evidence>
<protein>
    <submittedName>
        <fullName evidence="2">Uncharacterized protein</fullName>
    </submittedName>
</protein>
<comment type="caution">
    <text evidence="2">The sequence shown here is derived from an EMBL/GenBank/DDBJ whole genome shotgun (WGS) entry which is preliminary data.</text>
</comment>
<feature type="compositionally biased region" description="Basic residues" evidence="1">
    <location>
        <begin position="18"/>
        <end position="27"/>
    </location>
</feature>
<dbReference type="AlphaFoldDB" id="A0AAV7QH17"/>
<keyword evidence="3" id="KW-1185">Reference proteome</keyword>
<dbReference type="EMBL" id="JANPWB010000010">
    <property type="protein sequence ID" value="KAJ1139881.1"/>
    <property type="molecule type" value="Genomic_DNA"/>
</dbReference>
<gene>
    <name evidence="2" type="ORF">NDU88_006244</name>
</gene>
<name>A0AAV7QH17_PLEWA</name>
<accession>A0AAV7QH17</accession>
<evidence type="ECO:0000313" key="3">
    <source>
        <dbReference type="Proteomes" id="UP001066276"/>
    </source>
</evidence>
<sequence>MGKRKAVDPPAPLDDIKKQKKRPRKLANKISRGGPKPLDEIDLLFEEVEAILNSELVTHDSLPQKKSSFQPKRIQEFFNKRKKGQPVDFGKSINSAENLPNANATTHPTQQGLVAYSSITNFTQTQETSHTEEIEHIPFPLSPEIRLVPNLP</sequence>
<reference evidence="2" key="1">
    <citation type="journal article" date="2022" name="bioRxiv">
        <title>Sequencing and chromosome-scale assembly of the giantPleurodeles waltlgenome.</title>
        <authorList>
            <person name="Brown T."/>
            <person name="Elewa A."/>
            <person name="Iarovenko S."/>
            <person name="Subramanian E."/>
            <person name="Araus A.J."/>
            <person name="Petzold A."/>
            <person name="Susuki M."/>
            <person name="Suzuki K.-i.T."/>
            <person name="Hayashi T."/>
            <person name="Toyoda A."/>
            <person name="Oliveira C."/>
            <person name="Osipova E."/>
            <person name="Leigh N.D."/>
            <person name="Simon A."/>
            <person name="Yun M.H."/>
        </authorList>
    </citation>
    <scope>NUCLEOTIDE SEQUENCE</scope>
    <source>
        <strain evidence="2">20211129_DDA</strain>
        <tissue evidence="2">Liver</tissue>
    </source>
</reference>
<feature type="region of interest" description="Disordered" evidence="1">
    <location>
        <begin position="81"/>
        <end position="107"/>
    </location>
</feature>
<feature type="compositionally biased region" description="Polar residues" evidence="1">
    <location>
        <begin position="92"/>
        <end position="107"/>
    </location>
</feature>
<dbReference type="Proteomes" id="UP001066276">
    <property type="component" value="Chromosome 6"/>
</dbReference>